<reference evidence="1 2" key="1">
    <citation type="submission" date="2012-03" db="EMBL/GenBank/DDBJ databases">
        <title>Whole Genome Assembly of Papio anubis.</title>
        <authorList>
            <person name="Liu Y.L."/>
            <person name="Abraham K.A."/>
            <person name="Akbar H.A."/>
            <person name="Ali S.A."/>
            <person name="Anosike U.A."/>
            <person name="Aqrawi P.A."/>
            <person name="Arias F.A."/>
            <person name="Attaway T.A."/>
            <person name="Awwad R.A."/>
            <person name="Babu C.B."/>
            <person name="Bandaranaike D.B."/>
            <person name="Battles P.B."/>
            <person name="Bell A.B."/>
            <person name="Beltran B.B."/>
            <person name="Berhane-Mersha D.B."/>
            <person name="Bess C.B."/>
            <person name="Bickham C.B."/>
            <person name="Bolden T.B."/>
            <person name="Carter K.C."/>
            <person name="Chau D.C."/>
            <person name="Chavez A.C."/>
            <person name="Clerc-Blankenburg K.C."/>
            <person name="Coyle M.C."/>
            <person name="Dao M.D."/>
            <person name="Davila M.L.D."/>
            <person name="Davy-Carroll L.D."/>
            <person name="Denson S.D."/>
            <person name="Dinh H.D."/>
            <person name="Fernandez S.F."/>
            <person name="Fernando P.F."/>
            <person name="Forbes L.F."/>
            <person name="Francis C.F."/>
            <person name="Francisco L.F."/>
            <person name="Fu Q.F."/>
            <person name="Garcia-Iii R.G."/>
            <person name="Garrett T.G."/>
            <person name="Gross S.G."/>
            <person name="Gubbala S.G."/>
            <person name="Hirani K.H."/>
            <person name="Hogues M.H."/>
            <person name="Hollins B.H."/>
            <person name="Jackson L.J."/>
            <person name="Javaid M.J."/>
            <person name="Jhangiani S.J."/>
            <person name="Johnson A.J."/>
            <person name="Johnson B.J."/>
            <person name="Jones J.J."/>
            <person name="Joshi V.J."/>
            <person name="Kalu J.K."/>
            <person name="Khan N.K."/>
            <person name="Korchina V.K."/>
            <person name="Kovar C.K."/>
            <person name="Lago L.L."/>
            <person name="Lara F.L."/>
            <person name="Le T.-K.L."/>
            <person name="Lee S.L."/>
            <person name="Legall-Iii F.L."/>
            <person name="Lemon S.L."/>
            <person name="Liu J.L."/>
            <person name="Liu Y.-S.L."/>
            <person name="Liyanage D.L."/>
            <person name="Lopez J.L."/>
            <person name="Lorensuhewa L.L."/>
            <person name="Mata R.M."/>
            <person name="Mathew T.M."/>
            <person name="Mercado C.M."/>
            <person name="Mercado I.M."/>
            <person name="Morales K.M."/>
            <person name="Morgan M.M."/>
            <person name="Munidasa M.M."/>
            <person name="Ngo D.N."/>
            <person name="Nguyen L.N."/>
            <person name="Nguyen T.N."/>
            <person name="Nguyen N.N."/>
            <person name="Obregon M.O."/>
            <person name="Okwuonu G.O."/>
            <person name="Ongeri F.O."/>
            <person name="Onwere C.O."/>
            <person name="Osifeso I.O."/>
            <person name="Parra A.P."/>
            <person name="Patil S.P."/>
            <person name="Perez A.P."/>
            <person name="Perez Y.P."/>
            <person name="Pham C.P."/>
            <person name="Pu L.-L.P."/>
            <person name="Puazo M.P."/>
            <person name="Quiroz J.Q."/>
            <person name="Rouhana J.R."/>
            <person name="Ruiz M.R."/>
            <person name="Ruiz S.-J.R."/>
            <person name="Saada N.S."/>
            <person name="Santibanez J.S."/>
            <person name="Scheel M.S."/>
            <person name="Schneider B.S."/>
            <person name="Simmons D.S."/>
            <person name="Sisson I.S."/>
            <person name="Tang L.-Y.T."/>
            <person name="Thornton R.T."/>
            <person name="Tisius J.T."/>
            <person name="Toledanes G.T."/>
            <person name="Trejos Z.T."/>
            <person name="Usmani K.U."/>
            <person name="Varghese R.V."/>
            <person name="Vattathil S.V."/>
            <person name="Vee V.V."/>
            <person name="Walker D.W."/>
            <person name="Weissenberger G.W."/>
            <person name="White C.W."/>
            <person name="Williams A.W."/>
            <person name="Woodworth J.W."/>
            <person name="Wright R.W."/>
            <person name="Zhu Y.Z."/>
            <person name="Han Y.H."/>
            <person name="Newsham I.N."/>
            <person name="Nazareth L.N."/>
            <person name="Worley K.W."/>
            <person name="Muzny D.M."/>
            <person name="Rogers J.R."/>
            <person name="Gibbs R.G."/>
        </authorList>
    </citation>
    <scope>NUCLEOTIDE SEQUENCE [LARGE SCALE GENOMIC DNA]</scope>
</reference>
<keyword evidence="2" id="KW-1185">Reference proteome</keyword>
<accession>A0A8I5NE68</accession>
<dbReference type="GeneTree" id="ENSGT00940000165497"/>
<dbReference type="Proteomes" id="UP000028761">
    <property type="component" value="Chromosome 6"/>
</dbReference>
<proteinExistence type="predicted"/>
<protein>
    <submittedName>
        <fullName evidence="1">Uncharacterized protein</fullName>
    </submittedName>
</protein>
<organism evidence="1 2">
    <name type="scientific">Papio anubis</name>
    <name type="common">Olive baboon</name>
    <dbReference type="NCBI Taxonomy" id="9555"/>
    <lineage>
        <taxon>Eukaryota</taxon>
        <taxon>Metazoa</taxon>
        <taxon>Chordata</taxon>
        <taxon>Craniata</taxon>
        <taxon>Vertebrata</taxon>
        <taxon>Euteleostomi</taxon>
        <taxon>Mammalia</taxon>
        <taxon>Eutheria</taxon>
        <taxon>Euarchontoglires</taxon>
        <taxon>Primates</taxon>
        <taxon>Haplorrhini</taxon>
        <taxon>Catarrhini</taxon>
        <taxon>Cercopithecidae</taxon>
        <taxon>Cercopithecinae</taxon>
        <taxon>Papio</taxon>
    </lineage>
</organism>
<name>A0A8I5NE68_PAPAN</name>
<dbReference type="Ensembl" id="ENSPANT00000064917.1">
    <property type="protein sequence ID" value="ENSPANP00000058410.1"/>
    <property type="gene ID" value="ENSPANG00000042447.1"/>
</dbReference>
<reference evidence="1" key="2">
    <citation type="submission" date="2025-08" db="UniProtKB">
        <authorList>
            <consortium name="Ensembl"/>
        </authorList>
    </citation>
    <scope>IDENTIFICATION</scope>
</reference>
<evidence type="ECO:0000313" key="1">
    <source>
        <dbReference type="Ensembl" id="ENSPANP00000058410.1"/>
    </source>
</evidence>
<dbReference type="PANTHER" id="PTHR46254">
    <property type="entry name" value="PROTEIN GVQW1-RELATED"/>
    <property type="match status" value="1"/>
</dbReference>
<sequence length="108" mass="12068">MFPVKQALVCRKASAPDSSNLVPFPEPPFFFFKMESHSVTQAGVQWPNLGSLQAPPSGFMPFCLSLPSSWDYRHPPPRLAKILIFFSIFLVETGFHCVCQDGLHLLTS</sequence>
<dbReference type="PRINTS" id="PR02045">
    <property type="entry name" value="F138DOMAIN"/>
</dbReference>
<reference evidence="1" key="3">
    <citation type="submission" date="2025-09" db="UniProtKB">
        <authorList>
            <consortium name="Ensembl"/>
        </authorList>
    </citation>
    <scope>IDENTIFICATION</scope>
</reference>
<dbReference type="AlphaFoldDB" id="A0A8I5NE68"/>
<dbReference type="PANTHER" id="PTHR46254:SF7">
    <property type="entry name" value="PI4-KINASE N-TERMINAL DOMAIN-CONTAINING PROTEIN"/>
    <property type="match status" value="1"/>
</dbReference>
<evidence type="ECO:0000313" key="2">
    <source>
        <dbReference type="Proteomes" id="UP000028761"/>
    </source>
</evidence>